<sequence>MHQTLTSDSFSCLELPTYVSMIMRTSPMISVIVAAHDLQGQLESCLRSILNQSFRDLEVVAVLDQSPECPANVVDDYAQRDGRVSVVRLKGVVGIGRIRNAGAEHAAGDYLLFLDSDHIVRDTTLQAMADQLQATDEPDVLLFGHTRLHHRRSWHGAAAELIAQQGRESFAPIDLPELFGAPAYSWDRLFRRDMWTRQHLSFPDGLYEEVSAVHRAMLAADRIGVLKWNCVQIRRRLTQHPADAPGGTHFDVFARYEESFGLLQERTALDALTPFLFTRMIRHYLFLLNLEGCLSRAERPRFFQRASEHYRRFLPDGYERPDGREGVKFQLVASGMYSAFEAARLPQLARGFVSRGATVRGG</sequence>
<name>A0ABW3XYG3_9ACTN</name>
<dbReference type="RefSeq" id="WP_381331426.1">
    <property type="nucleotide sequence ID" value="NZ_JBHTMM010000316.1"/>
</dbReference>
<reference evidence="3" key="1">
    <citation type="journal article" date="2019" name="Int. J. Syst. Evol. Microbiol.">
        <title>The Global Catalogue of Microorganisms (GCM) 10K type strain sequencing project: providing services to taxonomists for standard genome sequencing and annotation.</title>
        <authorList>
            <consortium name="The Broad Institute Genomics Platform"/>
            <consortium name="The Broad Institute Genome Sequencing Center for Infectious Disease"/>
            <person name="Wu L."/>
            <person name="Ma J."/>
        </authorList>
    </citation>
    <scope>NUCLEOTIDE SEQUENCE [LARGE SCALE GENOMIC DNA]</scope>
    <source>
        <strain evidence="3">CGMCC 4.7020</strain>
    </source>
</reference>
<dbReference type="CDD" id="cd00761">
    <property type="entry name" value="Glyco_tranf_GTA_type"/>
    <property type="match status" value="1"/>
</dbReference>
<accession>A0ABW3XYG3</accession>
<dbReference type="InterPro" id="IPR029044">
    <property type="entry name" value="Nucleotide-diphossugar_trans"/>
</dbReference>
<proteinExistence type="predicted"/>
<dbReference type="Proteomes" id="UP001597058">
    <property type="component" value="Unassembled WGS sequence"/>
</dbReference>
<gene>
    <name evidence="2" type="ORF">ACFQ5X_50625</name>
</gene>
<dbReference type="Gene3D" id="3.90.550.10">
    <property type="entry name" value="Spore Coat Polysaccharide Biosynthesis Protein SpsA, Chain A"/>
    <property type="match status" value="1"/>
</dbReference>
<protein>
    <submittedName>
        <fullName evidence="2">Glycosyltransferase family 2 protein</fullName>
    </submittedName>
</protein>
<feature type="domain" description="Glycosyltransferase 2-like" evidence="1">
    <location>
        <begin position="30"/>
        <end position="140"/>
    </location>
</feature>
<evidence type="ECO:0000313" key="2">
    <source>
        <dbReference type="EMBL" id="MFD1313886.1"/>
    </source>
</evidence>
<organism evidence="2 3">
    <name type="scientific">Streptomyces kaempferi</name>
    <dbReference type="NCBI Taxonomy" id="333725"/>
    <lineage>
        <taxon>Bacteria</taxon>
        <taxon>Bacillati</taxon>
        <taxon>Actinomycetota</taxon>
        <taxon>Actinomycetes</taxon>
        <taxon>Kitasatosporales</taxon>
        <taxon>Streptomycetaceae</taxon>
        <taxon>Streptomyces</taxon>
    </lineage>
</organism>
<dbReference type="Pfam" id="PF00535">
    <property type="entry name" value="Glycos_transf_2"/>
    <property type="match status" value="1"/>
</dbReference>
<evidence type="ECO:0000313" key="3">
    <source>
        <dbReference type="Proteomes" id="UP001597058"/>
    </source>
</evidence>
<dbReference type="PANTHER" id="PTHR22916:SF3">
    <property type="entry name" value="UDP-GLCNAC:BETAGAL BETA-1,3-N-ACETYLGLUCOSAMINYLTRANSFERASE-LIKE PROTEIN 1"/>
    <property type="match status" value="1"/>
</dbReference>
<dbReference type="SUPFAM" id="SSF53448">
    <property type="entry name" value="Nucleotide-diphospho-sugar transferases"/>
    <property type="match status" value="1"/>
</dbReference>
<dbReference type="PANTHER" id="PTHR22916">
    <property type="entry name" value="GLYCOSYLTRANSFERASE"/>
    <property type="match status" value="1"/>
</dbReference>
<dbReference type="EMBL" id="JBHTMM010000316">
    <property type="protein sequence ID" value="MFD1313886.1"/>
    <property type="molecule type" value="Genomic_DNA"/>
</dbReference>
<dbReference type="InterPro" id="IPR001173">
    <property type="entry name" value="Glyco_trans_2-like"/>
</dbReference>
<keyword evidence="3" id="KW-1185">Reference proteome</keyword>
<comment type="caution">
    <text evidence="2">The sequence shown here is derived from an EMBL/GenBank/DDBJ whole genome shotgun (WGS) entry which is preliminary data.</text>
</comment>
<evidence type="ECO:0000259" key="1">
    <source>
        <dbReference type="Pfam" id="PF00535"/>
    </source>
</evidence>